<evidence type="ECO:0000259" key="2">
    <source>
        <dbReference type="Pfam" id="PF10135"/>
    </source>
</evidence>
<feature type="region of interest" description="Disordered" evidence="1">
    <location>
        <begin position="90"/>
        <end position="113"/>
    </location>
</feature>
<reference evidence="3 4" key="1">
    <citation type="submission" date="2023-09" db="EMBL/GenBank/DDBJ databases">
        <authorList>
            <person name="Rey-Velasco X."/>
        </authorList>
    </citation>
    <scope>NUCLEOTIDE SEQUENCE [LARGE SCALE GENOMIC DNA]</scope>
    <source>
        <strain evidence="3 4">W311</strain>
    </source>
</reference>
<evidence type="ECO:0000313" key="3">
    <source>
        <dbReference type="EMBL" id="WNO53671.1"/>
    </source>
</evidence>
<feature type="domain" description="Flagellar protein FlgJ N-terminal" evidence="2">
    <location>
        <begin position="40"/>
        <end position="85"/>
    </location>
</feature>
<dbReference type="EMBL" id="CP135076">
    <property type="protein sequence ID" value="WNO53671.1"/>
    <property type="molecule type" value="Genomic_DNA"/>
</dbReference>
<organism evidence="3 4">
    <name type="scientific">Stakelama saccharophila</name>
    <dbReference type="NCBI Taxonomy" id="3075605"/>
    <lineage>
        <taxon>Bacteria</taxon>
        <taxon>Pseudomonadati</taxon>
        <taxon>Pseudomonadota</taxon>
        <taxon>Alphaproteobacteria</taxon>
        <taxon>Sphingomonadales</taxon>
        <taxon>Sphingomonadaceae</taxon>
        <taxon>Stakelama</taxon>
    </lineage>
</organism>
<feature type="region of interest" description="Disordered" evidence="1">
    <location>
        <begin position="1"/>
        <end position="22"/>
    </location>
</feature>
<dbReference type="Pfam" id="PF10135">
    <property type="entry name" value="Rod-binding"/>
    <property type="match status" value="1"/>
</dbReference>
<evidence type="ECO:0000256" key="1">
    <source>
        <dbReference type="SAM" id="MobiDB-lite"/>
    </source>
</evidence>
<protein>
    <submittedName>
        <fullName evidence="3">Rod-binding protein</fullName>
    </submittedName>
</protein>
<accession>A0ABZ0B980</accession>
<dbReference type="Proteomes" id="UP001302249">
    <property type="component" value="Chromosome"/>
</dbReference>
<dbReference type="InterPro" id="IPR019301">
    <property type="entry name" value="Flagellar_prot_FlgJ_N"/>
</dbReference>
<name>A0ABZ0B980_9SPHN</name>
<gene>
    <name evidence="3" type="ORF">RPR59_14755</name>
</gene>
<evidence type="ECO:0000313" key="4">
    <source>
        <dbReference type="Proteomes" id="UP001302249"/>
    </source>
</evidence>
<keyword evidence="4" id="KW-1185">Reference proteome</keyword>
<proteinExistence type="predicted"/>
<dbReference type="PRINTS" id="PR01002">
    <property type="entry name" value="FLGFLGJ"/>
</dbReference>
<sequence>MTSTVKPDGVAGDSSRLNTRANLDQAGEQFEAIFVRMMLKSMRQANLADPLFDNKATEQFRDMQDQQLAQTMAATTPLGIGEAMTDFLGRAQGSADPVVTRVEPPTDSEDGGS</sequence>